<feature type="region of interest" description="Disordered" evidence="1">
    <location>
        <begin position="104"/>
        <end position="157"/>
    </location>
</feature>
<dbReference type="EMBL" id="JAKJXO020000007">
    <property type="protein sequence ID" value="KAL1602562.1"/>
    <property type="molecule type" value="Genomic_DNA"/>
</dbReference>
<protein>
    <submittedName>
        <fullName evidence="2">Uncharacterized protein</fullName>
    </submittedName>
</protein>
<evidence type="ECO:0000256" key="1">
    <source>
        <dbReference type="SAM" id="MobiDB-lite"/>
    </source>
</evidence>
<comment type="caution">
    <text evidence="2">The sequence shown here is derived from an EMBL/GenBank/DDBJ whole genome shotgun (WGS) entry which is preliminary data.</text>
</comment>
<gene>
    <name evidence="2" type="ORF">SLS60_005978</name>
</gene>
<reference evidence="2 3" key="1">
    <citation type="submission" date="2024-02" db="EMBL/GenBank/DDBJ databases">
        <title>De novo assembly and annotation of 12 fungi associated with fruit tree decline syndrome in Ontario, Canada.</title>
        <authorList>
            <person name="Sulman M."/>
            <person name="Ellouze W."/>
            <person name="Ilyukhin E."/>
        </authorList>
    </citation>
    <scope>NUCLEOTIDE SEQUENCE [LARGE SCALE GENOMIC DNA]</scope>
    <source>
        <strain evidence="2 3">M42-189</strain>
    </source>
</reference>
<name>A0ABR3RFB6_9PLEO</name>
<proteinExistence type="predicted"/>
<accession>A0ABR3RFB6</accession>
<evidence type="ECO:0000313" key="2">
    <source>
        <dbReference type="EMBL" id="KAL1602562.1"/>
    </source>
</evidence>
<sequence length="157" mass="17002">MSTDRPGPLPPGQEPRNQELLSLETSARPLHFSCVNSILLSDAPSSLLQDGTPDFSIPIPATASYYLTTYVPTQPLYWAGLPTQADRGAPVVAGSLLAPKLEPIAEPGIPPHAMVKPEKFSQMRSPNPEDPPASQDFNPEEVFDRDPSPEVNLEECT</sequence>
<organism evidence="2 3">
    <name type="scientific">Paraconiothyrium brasiliense</name>
    <dbReference type="NCBI Taxonomy" id="300254"/>
    <lineage>
        <taxon>Eukaryota</taxon>
        <taxon>Fungi</taxon>
        <taxon>Dikarya</taxon>
        <taxon>Ascomycota</taxon>
        <taxon>Pezizomycotina</taxon>
        <taxon>Dothideomycetes</taxon>
        <taxon>Pleosporomycetidae</taxon>
        <taxon>Pleosporales</taxon>
        <taxon>Massarineae</taxon>
        <taxon>Didymosphaeriaceae</taxon>
        <taxon>Paraconiothyrium</taxon>
    </lineage>
</organism>
<dbReference type="Proteomes" id="UP001521785">
    <property type="component" value="Unassembled WGS sequence"/>
</dbReference>
<keyword evidence="3" id="KW-1185">Reference proteome</keyword>
<evidence type="ECO:0000313" key="3">
    <source>
        <dbReference type="Proteomes" id="UP001521785"/>
    </source>
</evidence>